<keyword evidence="1 2" id="KW-0862">Zinc</keyword>
<feature type="binding site" evidence="2">
    <location>
        <position position="23"/>
    </location>
    <ligand>
        <name>Zn(2+)</name>
        <dbReference type="ChEBI" id="CHEBI:29105"/>
    </ligand>
</feature>
<name>A0ABZ3C9L2_9ACTN</name>
<evidence type="ECO:0000313" key="4">
    <source>
        <dbReference type="Proteomes" id="UP001434337"/>
    </source>
</evidence>
<protein>
    <recommendedName>
        <fullName evidence="2">Mycothiol S-conjugate amidase</fullName>
        <ecNumber evidence="2">3.5.1.115</ecNumber>
    </recommendedName>
</protein>
<dbReference type="InterPro" id="IPR003737">
    <property type="entry name" value="GlcNAc_PI_deacetylase-related"/>
</dbReference>
<dbReference type="EC" id="3.5.1.115" evidence="2"/>
<comment type="cofactor">
    <cofactor evidence="2">
        <name>Zn(2+)</name>
        <dbReference type="ChEBI" id="CHEBI:29105"/>
    </cofactor>
    <text evidence="2">Binds 1 zinc ion per subunit.</text>
</comment>
<dbReference type="SUPFAM" id="SSF102588">
    <property type="entry name" value="LmbE-like"/>
    <property type="match status" value="1"/>
</dbReference>
<dbReference type="InterPro" id="IPR017811">
    <property type="entry name" value="Mca"/>
</dbReference>
<keyword evidence="4" id="KW-1185">Reference proteome</keyword>
<evidence type="ECO:0000313" key="3">
    <source>
        <dbReference type="EMBL" id="WZW99271.1"/>
    </source>
</evidence>
<dbReference type="Pfam" id="PF02585">
    <property type="entry name" value="PIG-L"/>
    <property type="match status" value="1"/>
</dbReference>
<comment type="subunit">
    <text evidence="2">Monomer.</text>
</comment>
<proteinExistence type="inferred from homology"/>
<dbReference type="InterPro" id="IPR024078">
    <property type="entry name" value="LmbE-like_dom_sf"/>
</dbReference>
<feature type="binding site" evidence="2">
    <location>
        <position position="153"/>
    </location>
    <ligand>
        <name>Zn(2+)</name>
        <dbReference type="ChEBI" id="CHEBI:29105"/>
    </ligand>
</feature>
<dbReference type="Proteomes" id="UP001434337">
    <property type="component" value="Chromosome"/>
</dbReference>
<evidence type="ECO:0000256" key="2">
    <source>
        <dbReference type="HAMAP-Rule" id="MF_01482"/>
    </source>
</evidence>
<dbReference type="PANTHER" id="PTHR12993">
    <property type="entry name" value="N-ACETYLGLUCOSAMINYL-PHOSPHATIDYLINOSITOL DE-N-ACETYLASE-RELATED"/>
    <property type="match status" value="1"/>
</dbReference>
<dbReference type="PANTHER" id="PTHR12993:SF11">
    <property type="entry name" value="N-ACETYLGLUCOSAMINYL-PHOSPHATIDYLINOSITOL DE-N-ACETYLASE"/>
    <property type="match status" value="1"/>
</dbReference>
<organism evidence="3 4">
    <name type="scientific">Propioniciclava soli</name>
    <dbReference type="NCBI Taxonomy" id="2775081"/>
    <lineage>
        <taxon>Bacteria</taxon>
        <taxon>Bacillati</taxon>
        <taxon>Actinomycetota</taxon>
        <taxon>Actinomycetes</taxon>
        <taxon>Propionibacteriales</taxon>
        <taxon>Propionibacteriaceae</taxon>
        <taxon>Propioniciclava</taxon>
    </lineage>
</organism>
<keyword evidence="2" id="KW-0378">Hydrolase</keyword>
<dbReference type="NCBIfam" id="TIGR03446">
    <property type="entry name" value="mycothiol_Mca"/>
    <property type="match status" value="1"/>
</dbReference>
<evidence type="ECO:0000256" key="1">
    <source>
        <dbReference type="ARBA" id="ARBA00022833"/>
    </source>
</evidence>
<sequence>MSSASRRVDADGQPLRLMAVHAHPDDESSKGAATVAKYVDEGVEVLVVTCTGGERGDILNPKMDTPENWENIATLRSAEMARAREILGVEQTWLGFVDSGLPEGDPLPPLPEGCFALVPLEESAAALARVIRTFRPHVVTTYDENGGYPHPDHIRTHEVTMAAVDLAADSEAPQELGEPWPVAKVYYHMTFHRSRAVALDAAMHDDGLVSPYADRLKDWPDDPVQAARLTTFVPCADHFSVRDDALRAHATQIDPDGFWFAVPLATQQKVWPTEDYQLAKSRVATSLPEDDLFAGIETHEVDRVDTWFYSI</sequence>
<keyword evidence="2" id="KW-0479">Metal-binding</keyword>
<comment type="catalytic activity">
    <reaction evidence="2">
        <text>mycothiol S-conjugate + H2O = an N-acetyl-L-cysteine-S-conjugate + 1D-myo-inositol 2-amino-2-deoxy-alpha-D-glucopyranoside</text>
        <dbReference type="Rhea" id="RHEA:36543"/>
        <dbReference type="ChEBI" id="CHEBI:15377"/>
        <dbReference type="ChEBI" id="CHEBI:58718"/>
        <dbReference type="ChEBI" id="CHEBI:58886"/>
        <dbReference type="ChEBI" id="CHEBI:59633"/>
        <dbReference type="EC" id="3.5.1.115"/>
    </reaction>
</comment>
<reference evidence="3 4" key="1">
    <citation type="journal article" date="2023" name="Environ Microbiome">
        <title>A coral-associated actinobacterium mitigates coral bleaching under heat stress.</title>
        <authorList>
            <person name="Li J."/>
            <person name="Zou Y."/>
            <person name="Li Q."/>
            <person name="Zhang J."/>
            <person name="Bourne D.G."/>
            <person name="Lyu Y."/>
            <person name="Liu C."/>
            <person name="Zhang S."/>
        </authorList>
    </citation>
    <scope>NUCLEOTIDE SEQUENCE [LARGE SCALE GENOMIC DNA]</scope>
    <source>
        <strain evidence="3 4">SCSIO 13291</strain>
    </source>
</reference>
<comment type="similarity">
    <text evidence="2">Belongs to the MshB deacetylase family. Mca subfamily.</text>
</comment>
<dbReference type="EMBL" id="CP115965">
    <property type="protein sequence ID" value="WZW99271.1"/>
    <property type="molecule type" value="Genomic_DNA"/>
</dbReference>
<feature type="binding site" evidence="2">
    <location>
        <position position="26"/>
    </location>
    <ligand>
        <name>Zn(2+)</name>
        <dbReference type="ChEBI" id="CHEBI:29105"/>
    </ligand>
</feature>
<dbReference type="HAMAP" id="MF_01482">
    <property type="entry name" value="Mca"/>
    <property type="match status" value="1"/>
</dbReference>
<comment type="function">
    <text evidence="2">A mycothiol (MSH, N-acetylcysteinyl-glucosaminyl-inositol) S-conjugate amidase, it recycles conjugated MSH to the N-acetyl cysteine conjugate (AcCys S-conjugate, a mercapturic acid) and the MSH precursor. Involved in MSH-dependent detoxification of a number of alkylating agents and antibiotics.</text>
</comment>
<accession>A0ABZ3C9L2</accession>
<dbReference type="Gene3D" id="3.40.50.10320">
    <property type="entry name" value="LmbE-like"/>
    <property type="match status" value="1"/>
</dbReference>
<gene>
    <name evidence="2 3" type="primary">mca</name>
    <name evidence="3" type="ORF">PCC79_03475</name>
</gene>